<evidence type="ECO:0000313" key="1">
    <source>
        <dbReference type="EMBL" id="AIR11668.1"/>
    </source>
</evidence>
<keyword evidence="1" id="KW-0614">Plasmid</keyword>
<gene>
    <name evidence="1" type="ORF">LSJ_3048</name>
</gene>
<organism evidence="1 2">
    <name type="scientific">Ligilactobacillus salivarius</name>
    <dbReference type="NCBI Taxonomy" id="1624"/>
    <lineage>
        <taxon>Bacteria</taxon>
        <taxon>Bacillati</taxon>
        <taxon>Bacillota</taxon>
        <taxon>Bacilli</taxon>
        <taxon>Lactobacillales</taxon>
        <taxon>Lactobacillaceae</taxon>
        <taxon>Ligilactobacillus</taxon>
    </lineage>
</organism>
<protein>
    <submittedName>
        <fullName evidence="1">Uncharacterized protein</fullName>
    </submittedName>
</protein>
<dbReference type="Proteomes" id="UP000029488">
    <property type="component" value="Plasmid pMP1046B"/>
</dbReference>
<sequence length="53" mass="6504">MQGYVMFDDYETSELLDILNYILRSGRWKELEYVYSELVLELRKRSELMGMIY</sequence>
<geneLocation type="plasmid" evidence="1 2">
    <name>pMP1046B</name>
</geneLocation>
<dbReference type="EMBL" id="CP007648">
    <property type="protein sequence ID" value="AIR11668.1"/>
    <property type="molecule type" value="Genomic_DNA"/>
</dbReference>
<dbReference type="KEGG" id="lsj:LSJ_3048"/>
<reference evidence="1 2" key="1">
    <citation type="journal article" date="2014" name="BMC Genomics">
        <title>Unusual genome complexity in Lactobacillus salivarius JCM1046.</title>
        <authorList>
            <person name="Raftis E.J."/>
            <person name="Forde B.M."/>
            <person name="Claesson M.J."/>
            <person name="O'Toole P.W."/>
        </authorList>
    </citation>
    <scope>NUCLEOTIDE SEQUENCE [LARGE SCALE GENOMIC DNA]</scope>
    <source>
        <strain evidence="1 2">JCM1046</strain>
        <plasmid evidence="1 2">pMP1046B</plasmid>
    </source>
</reference>
<proteinExistence type="predicted"/>
<dbReference type="AlphaFoldDB" id="A0A089QIL9"/>
<dbReference type="RefSeq" id="WP_172412718.1">
    <property type="nucleotide sequence ID" value="NZ_LXZH01000038.1"/>
</dbReference>
<name>A0A089QIL9_9LACO</name>
<evidence type="ECO:0000313" key="2">
    <source>
        <dbReference type="Proteomes" id="UP000029488"/>
    </source>
</evidence>
<accession>A0A089QIL9</accession>